<evidence type="ECO:0000256" key="4">
    <source>
        <dbReference type="ARBA" id="ARBA00022989"/>
    </source>
</evidence>
<name>A0A840NHA9_9PSEU</name>
<proteinExistence type="predicted"/>
<evidence type="ECO:0000313" key="8">
    <source>
        <dbReference type="EMBL" id="MBB5068679.1"/>
    </source>
</evidence>
<evidence type="ECO:0000256" key="5">
    <source>
        <dbReference type="ARBA" id="ARBA00023136"/>
    </source>
</evidence>
<dbReference type="PANTHER" id="PTHR33406">
    <property type="entry name" value="MEMBRANE PROTEIN MJ1562-RELATED"/>
    <property type="match status" value="1"/>
</dbReference>
<feature type="transmembrane region" description="Helical" evidence="6">
    <location>
        <begin position="559"/>
        <end position="576"/>
    </location>
</feature>
<sequence length="909" mass="94686">MSSFLYSLGRRAYAARKTVLVIWLLVLVVTGGAAGLLFKGMDNNVTIPGTEAQNALDRLSVTFPQTSGASAQIIVVAPDDVRAPEVRSEVERTVDELESMDEAASIVSPYNEDLGGSISEDGKAGLIMVQLEGQTMEIGEPTKDHIAGIAADLEQRLPQGSQASHGGPLFAQSFPGLSFVEALGLVIAIVVLMITLGSFLAAGMPLLNALLGVGVSTFLILLATVLGPVTATTPLLSLMLGLAVGIDYALFIVSRHQQELAGGVSAHEAAARATATAGSAVIFAGLTVMIALGGLGVAGIPFLTTMGVAGAVAVGIAVLVSLTLIPALLGFAGERLTPKAPKQGKRARATSGKPPVGDRFFAGWVRAATRFPIVTVLVVVGVLGIATVPAAGLRLALPDAGALAKEDPARVTYDLTAEHFPKGFNGPLIVTGDIVTSEDPLGLMADLKGEIERLPGVADVPMATPNPTADTGIVQVIPEGAPDSEQTKDLVEEIRSLRGHFLDTYGINISVTGFTAIGIDVSDQLGAALLPFGIVVVGLSLVLLTMVFRSIAVPIKATLGYLLSIGASFGIVTLVFQDGWMAELLNVPRTGPVISFMPIVLMGILFGLAMDYEVFLVSRMREEYVHTKDAQAAIHTGFVSSGKVVTAAAVIMFAVFAAFVPDGDANLKPIAMGLAVGVFVDAFIVRMTLVPAVLALLGDKAWWMPRKLDRVLPAFDVEGENLREEIALADWPRPGADDAVACEGLRLDDPSTGAPVYQDVGFLVPRGGVHVVRGRYESAITAVLLTLSGRLQAEQGKLKVLGYVLPARASTVRAKVSYVDAGDGGADAVRAALREKPEVLVLDRTDRISDPGQRLAIRELLTGSRPTVIAGSTGLSDARDVLPATGGATLTELRDDSAAMPGVLSGAIR</sequence>
<dbReference type="PANTHER" id="PTHR33406:SF13">
    <property type="entry name" value="MEMBRANE PROTEIN YDFJ"/>
    <property type="match status" value="1"/>
</dbReference>
<dbReference type="Gene3D" id="1.20.1640.10">
    <property type="entry name" value="Multidrug efflux transporter AcrB transmembrane domain"/>
    <property type="match status" value="2"/>
</dbReference>
<dbReference type="RefSeq" id="WP_184478332.1">
    <property type="nucleotide sequence ID" value="NZ_JACHIV010000001.1"/>
</dbReference>
<feature type="transmembrane region" description="Helical" evidence="6">
    <location>
        <begin position="596"/>
        <end position="617"/>
    </location>
</feature>
<keyword evidence="2" id="KW-1003">Cell membrane</keyword>
<dbReference type="InterPro" id="IPR004869">
    <property type="entry name" value="MMPL_dom"/>
</dbReference>
<dbReference type="InterPro" id="IPR050545">
    <property type="entry name" value="Mycobact_MmpL"/>
</dbReference>
<evidence type="ECO:0000256" key="3">
    <source>
        <dbReference type="ARBA" id="ARBA00022692"/>
    </source>
</evidence>
<evidence type="ECO:0000256" key="6">
    <source>
        <dbReference type="SAM" id="Phobius"/>
    </source>
</evidence>
<evidence type="ECO:0000256" key="1">
    <source>
        <dbReference type="ARBA" id="ARBA00004651"/>
    </source>
</evidence>
<dbReference type="Pfam" id="PF03176">
    <property type="entry name" value="MMPL"/>
    <property type="match status" value="2"/>
</dbReference>
<keyword evidence="9" id="KW-1185">Reference proteome</keyword>
<comment type="subcellular location">
    <subcellularLocation>
        <location evidence="1">Cell membrane</location>
        <topology evidence="1">Multi-pass membrane protein</topology>
    </subcellularLocation>
</comment>
<feature type="transmembrane region" description="Helical" evidence="6">
    <location>
        <begin position="308"/>
        <end position="332"/>
    </location>
</feature>
<dbReference type="AlphaFoldDB" id="A0A840NHA9"/>
<dbReference type="Proteomes" id="UP000580474">
    <property type="component" value="Unassembled WGS sequence"/>
</dbReference>
<dbReference type="PROSITE" id="PS50156">
    <property type="entry name" value="SSD"/>
    <property type="match status" value="1"/>
</dbReference>
<feature type="transmembrane region" description="Helical" evidence="6">
    <location>
        <begin position="528"/>
        <end position="547"/>
    </location>
</feature>
<feature type="transmembrane region" description="Helical" evidence="6">
    <location>
        <begin position="672"/>
        <end position="697"/>
    </location>
</feature>
<dbReference type="InterPro" id="IPR000731">
    <property type="entry name" value="SSD"/>
</dbReference>
<keyword evidence="4 6" id="KW-1133">Transmembrane helix</keyword>
<feature type="transmembrane region" description="Helical" evidence="6">
    <location>
        <begin position="275"/>
        <end position="302"/>
    </location>
</feature>
<feature type="transmembrane region" description="Helical" evidence="6">
    <location>
        <begin position="20"/>
        <end position="38"/>
    </location>
</feature>
<feature type="transmembrane region" description="Helical" evidence="6">
    <location>
        <begin position="371"/>
        <end position="391"/>
    </location>
</feature>
<feature type="transmembrane region" description="Helical" evidence="6">
    <location>
        <begin position="638"/>
        <end position="660"/>
    </location>
</feature>
<feature type="transmembrane region" description="Helical" evidence="6">
    <location>
        <begin position="235"/>
        <end position="254"/>
    </location>
</feature>
<evidence type="ECO:0000259" key="7">
    <source>
        <dbReference type="PROSITE" id="PS50156"/>
    </source>
</evidence>
<evidence type="ECO:0000256" key="2">
    <source>
        <dbReference type="ARBA" id="ARBA00022475"/>
    </source>
</evidence>
<feature type="domain" description="SSD" evidence="7">
    <location>
        <begin position="206"/>
        <end position="331"/>
    </location>
</feature>
<keyword evidence="5 6" id="KW-0472">Membrane</keyword>
<evidence type="ECO:0000313" key="9">
    <source>
        <dbReference type="Proteomes" id="UP000580474"/>
    </source>
</evidence>
<feature type="transmembrane region" description="Helical" evidence="6">
    <location>
        <begin position="209"/>
        <end position="229"/>
    </location>
</feature>
<dbReference type="SUPFAM" id="SSF82866">
    <property type="entry name" value="Multidrug efflux transporter AcrB transmembrane domain"/>
    <property type="match status" value="2"/>
</dbReference>
<dbReference type="GO" id="GO:0005886">
    <property type="term" value="C:plasma membrane"/>
    <property type="evidence" value="ECO:0007669"/>
    <property type="project" value="UniProtKB-SubCell"/>
</dbReference>
<keyword evidence="3 6" id="KW-0812">Transmembrane</keyword>
<protein>
    <submittedName>
        <fullName evidence="8">RND superfamily putative drug exporter</fullName>
    </submittedName>
</protein>
<reference evidence="8 9" key="1">
    <citation type="submission" date="2020-08" db="EMBL/GenBank/DDBJ databases">
        <title>Sequencing the genomes of 1000 actinobacteria strains.</title>
        <authorList>
            <person name="Klenk H.-P."/>
        </authorList>
    </citation>
    <scope>NUCLEOTIDE SEQUENCE [LARGE SCALE GENOMIC DNA]</scope>
    <source>
        <strain evidence="8 9">DSM 45582</strain>
    </source>
</reference>
<organism evidence="8 9">
    <name type="scientific">Saccharopolyspora gloriosae</name>
    <dbReference type="NCBI Taxonomy" id="455344"/>
    <lineage>
        <taxon>Bacteria</taxon>
        <taxon>Bacillati</taxon>
        <taxon>Actinomycetota</taxon>
        <taxon>Actinomycetes</taxon>
        <taxon>Pseudonocardiales</taxon>
        <taxon>Pseudonocardiaceae</taxon>
        <taxon>Saccharopolyspora</taxon>
    </lineage>
</organism>
<dbReference type="EMBL" id="JACHIV010000001">
    <property type="protein sequence ID" value="MBB5068679.1"/>
    <property type="molecule type" value="Genomic_DNA"/>
</dbReference>
<feature type="transmembrane region" description="Helical" evidence="6">
    <location>
        <begin position="182"/>
        <end position="202"/>
    </location>
</feature>
<gene>
    <name evidence="8" type="ORF">BJ969_001767</name>
</gene>
<accession>A0A840NHA9</accession>
<comment type="caution">
    <text evidence="8">The sequence shown here is derived from an EMBL/GenBank/DDBJ whole genome shotgun (WGS) entry which is preliminary data.</text>
</comment>